<dbReference type="OrthoDB" id="5524612at2"/>
<reference evidence="1 2" key="1">
    <citation type="submission" date="2006-01" db="EMBL/GenBank/DDBJ databases">
        <title>Complete sequence of Anaeromyxobacter dehalogenans 2CP-C.</title>
        <authorList>
            <consortium name="US DOE Joint Genome Institute"/>
            <person name="Copeland A."/>
            <person name="Lucas S."/>
            <person name="Lapidus A."/>
            <person name="Barry K."/>
            <person name="Detter J.C."/>
            <person name="Glavina T."/>
            <person name="Hammon N."/>
            <person name="Israni S."/>
            <person name="Pitluck S."/>
            <person name="Brettin T."/>
            <person name="Bruce D."/>
            <person name="Han C."/>
            <person name="Tapia R."/>
            <person name="Gilna P."/>
            <person name="Kiss H."/>
            <person name="Schmutz J."/>
            <person name="Larimer F."/>
            <person name="Land M."/>
            <person name="Kyrpides N."/>
            <person name="Anderson I."/>
            <person name="Sanford R.A."/>
            <person name="Ritalahti K.M."/>
            <person name="Thomas H.S."/>
            <person name="Kirby J.R."/>
            <person name="Zhulin I.B."/>
            <person name="Loeffler F.E."/>
            <person name="Richardson P."/>
        </authorList>
    </citation>
    <scope>NUCLEOTIDE SEQUENCE [LARGE SCALE GENOMIC DNA]</scope>
    <source>
        <strain evidence="1 2">2CP-C</strain>
    </source>
</reference>
<protein>
    <recommendedName>
        <fullName evidence="3">NUDIX hydrolase</fullName>
    </recommendedName>
</protein>
<accession>Q2ILT6</accession>
<evidence type="ECO:0008006" key="3">
    <source>
        <dbReference type="Google" id="ProtNLM"/>
    </source>
</evidence>
<dbReference type="Gene3D" id="3.90.79.10">
    <property type="entry name" value="Nucleoside Triphosphate Pyrophosphohydrolase"/>
    <property type="match status" value="1"/>
</dbReference>
<dbReference type="EMBL" id="CP000251">
    <property type="protein sequence ID" value="ABC82615.1"/>
    <property type="molecule type" value="Genomic_DNA"/>
</dbReference>
<dbReference type="eggNOG" id="COG1051">
    <property type="taxonomic scope" value="Bacteria"/>
</dbReference>
<evidence type="ECO:0000313" key="2">
    <source>
        <dbReference type="Proteomes" id="UP000001935"/>
    </source>
</evidence>
<dbReference type="KEGG" id="ade:Adeh_2845"/>
<dbReference type="InterPro" id="IPR015797">
    <property type="entry name" value="NUDIX_hydrolase-like_dom_sf"/>
</dbReference>
<dbReference type="STRING" id="290397.Adeh_2845"/>
<sequence length="137" mass="14436">MVVRVDVLPLALELRRIVIAEVIGGFHGQAQLGRWWLPSGVLADGEQPGERAAAIAREQLGLELEGLVVVGCRAEQVGGAPHLALVFAGAVAGGEPAPGAPVTGFAARTLAELPDQVGFYHRDVIEVLAARYERLRA</sequence>
<dbReference type="SUPFAM" id="SSF55811">
    <property type="entry name" value="Nudix"/>
    <property type="match status" value="1"/>
</dbReference>
<name>Q2ILT6_ANADE</name>
<dbReference type="HOGENOM" id="CLU_1861026_0_0_7"/>
<proteinExistence type="predicted"/>
<dbReference type="Proteomes" id="UP000001935">
    <property type="component" value="Chromosome"/>
</dbReference>
<dbReference type="AlphaFoldDB" id="Q2ILT6"/>
<organism evidence="1 2">
    <name type="scientific">Anaeromyxobacter dehalogenans (strain 2CP-C)</name>
    <dbReference type="NCBI Taxonomy" id="290397"/>
    <lineage>
        <taxon>Bacteria</taxon>
        <taxon>Pseudomonadati</taxon>
        <taxon>Myxococcota</taxon>
        <taxon>Myxococcia</taxon>
        <taxon>Myxococcales</taxon>
        <taxon>Cystobacterineae</taxon>
        <taxon>Anaeromyxobacteraceae</taxon>
        <taxon>Anaeromyxobacter</taxon>
    </lineage>
</organism>
<gene>
    <name evidence="1" type="ordered locus">Adeh_2845</name>
</gene>
<evidence type="ECO:0000313" key="1">
    <source>
        <dbReference type="EMBL" id="ABC82615.1"/>
    </source>
</evidence>